<reference evidence="3" key="1">
    <citation type="journal article" date="2019" name="Curr. Biol.">
        <title>Genome Sequence of Striga asiatica Provides Insight into the Evolution of Plant Parasitism.</title>
        <authorList>
            <person name="Yoshida S."/>
            <person name="Kim S."/>
            <person name="Wafula E.K."/>
            <person name="Tanskanen J."/>
            <person name="Kim Y.M."/>
            <person name="Honaas L."/>
            <person name="Yang Z."/>
            <person name="Spallek T."/>
            <person name="Conn C.E."/>
            <person name="Ichihashi Y."/>
            <person name="Cheong K."/>
            <person name="Cui S."/>
            <person name="Der J.P."/>
            <person name="Gundlach H."/>
            <person name="Jiao Y."/>
            <person name="Hori C."/>
            <person name="Ishida J.K."/>
            <person name="Kasahara H."/>
            <person name="Kiba T."/>
            <person name="Kim M.S."/>
            <person name="Koo N."/>
            <person name="Laohavisit A."/>
            <person name="Lee Y.H."/>
            <person name="Lumba S."/>
            <person name="McCourt P."/>
            <person name="Mortimer J.C."/>
            <person name="Mutuku J.M."/>
            <person name="Nomura T."/>
            <person name="Sasaki-Sekimoto Y."/>
            <person name="Seto Y."/>
            <person name="Wang Y."/>
            <person name="Wakatake T."/>
            <person name="Sakakibara H."/>
            <person name="Demura T."/>
            <person name="Yamaguchi S."/>
            <person name="Yoneyama K."/>
            <person name="Manabe R.I."/>
            <person name="Nelson D.C."/>
            <person name="Schulman A.H."/>
            <person name="Timko M.P."/>
            <person name="dePamphilis C.W."/>
            <person name="Choi D."/>
            <person name="Shirasu K."/>
        </authorList>
    </citation>
    <scope>NUCLEOTIDE SEQUENCE [LARGE SCALE GENOMIC DNA]</scope>
    <source>
        <strain evidence="3">cv. UVA1</strain>
    </source>
</reference>
<sequence>MAERGRDGDGGADGCRGRDGDDKCRSASSLGRQNRAHLLLHWRGRAARGSRRRADEVLHGRIHVELTLTGRRQMADRRDLVRRKQSSSSAAEEAASAEASDAVNI</sequence>
<evidence type="ECO:0000313" key="3">
    <source>
        <dbReference type="Proteomes" id="UP000325081"/>
    </source>
</evidence>
<name>A0A5A7QIL0_STRAF</name>
<feature type="region of interest" description="Disordered" evidence="1">
    <location>
        <begin position="1"/>
        <end position="30"/>
    </location>
</feature>
<organism evidence="2 3">
    <name type="scientific">Striga asiatica</name>
    <name type="common">Asiatic witchweed</name>
    <name type="synonym">Buchnera asiatica</name>
    <dbReference type="NCBI Taxonomy" id="4170"/>
    <lineage>
        <taxon>Eukaryota</taxon>
        <taxon>Viridiplantae</taxon>
        <taxon>Streptophyta</taxon>
        <taxon>Embryophyta</taxon>
        <taxon>Tracheophyta</taxon>
        <taxon>Spermatophyta</taxon>
        <taxon>Magnoliopsida</taxon>
        <taxon>eudicotyledons</taxon>
        <taxon>Gunneridae</taxon>
        <taxon>Pentapetalae</taxon>
        <taxon>asterids</taxon>
        <taxon>lamiids</taxon>
        <taxon>Lamiales</taxon>
        <taxon>Orobanchaceae</taxon>
        <taxon>Buchnereae</taxon>
        <taxon>Striga</taxon>
    </lineage>
</organism>
<dbReference type="EMBL" id="BKCP01007181">
    <property type="protein sequence ID" value="GER45209.1"/>
    <property type="molecule type" value="Genomic_DNA"/>
</dbReference>
<dbReference type="AlphaFoldDB" id="A0A5A7QIL0"/>
<keyword evidence="2" id="KW-0418">Kinase</keyword>
<dbReference type="Proteomes" id="UP000325081">
    <property type="component" value="Unassembled WGS sequence"/>
</dbReference>
<comment type="caution">
    <text evidence="2">The sequence shown here is derived from an EMBL/GenBank/DDBJ whole genome shotgun (WGS) entry which is preliminary data.</text>
</comment>
<dbReference type="GO" id="GO:0016301">
    <property type="term" value="F:kinase activity"/>
    <property type="evidence" value="ECO:0007669"/>
    <property type="project" value="UniProtKB-KW"/>
</dbReference>
<protein>
    <submittedName>
        <fullName evidence="2">TSL-kinase interacting protein 1</fullName>
    </submittedName>
</protein>
<gene>
    <name evidence="2" type="ORF">STAS_22134</name>
</gene>
<evidence type="ECO:0000256" key="1">
    <source>
        <dbReference type="SAM" id="MobiDB-lite"/>
    </source>
</evidence>
<feature type="region of interest" description="Disordered" evidence="1">
    <location>
        <begin position="77"/>
        <end position="105"/>
    </location>
</feature>
<accession>A0A5A7QIL0</accession>
<feature type="compositionally biased region" description="Basic and acidic residues" evidence="1">
    <location>
        <begin position="1"/>
        <end position="25"/>
    </location>
</feature>
<proteinExistence type="predicted"/>
<keyword evidence="2" id="KW-0808">Transferase</keyword>
<feature type="compositionally biased region" description="Low complexity" evidence="1">
    <location>
        <begin position="86"/>
        <end position="105"/>
    </location>
</feature>
<keyword evidence="3" id="KW-1185">Reference proteome</keyword>
<evidence type="ECO:0000313" key="2">
    <source>
        <dbReference type="EMBL" id="GER45209.1"/>
    </source>
</evidence>